<protein>
    <submittedName>
        <fullName evidence="1">Uncharacterized protein</fullName>
    </submittedName>
</protein>
<dbReference type="EMBL" id="LAZR01002927">
    <property type="protein sequence ID" value="KKN23921.1"/>
    <property type="molecule type" value="Genomic_DNA"/>
</dbReference>
<accession>A0A0F9RFT2</accession>
<name>A0A0F9RFT2_9ZZZZ</name>
<sequence>FYNLRILPFLIVYEIKYIMLKSRNAKKIWPNGTELLLEEGIIIANYFLKFCQKKIIIMSSAQIATLLKTL</sequence>
<organism evidence="1">
    <name type="scientific">marine sediment metagenome</name>
    <dbReference type="NCBI Taxonomy" id="412755"/>
    <lineage>
        <taxon>unclassified sequences</taxon>
        <taxon>metagenomes</taxon>
        <taxon>ecological metagenomes</taxon>
    </lineage>
</organism>
<dbReference type="AlphaFoldDB" id="A0A0F9RFT2"/>
<comment type="caution">
    <text evidence="1">The sequence shown here is derived from an EMBL/GenBank/DDBJ whole genome shotgun (WGS) entry which is preliminary data.</text>
</comment>
<gene>
    <name evidence="1" type="ORF">LCGC14_0899990</name>
</gene>
<proteinExistence type="predicted"/>
<reference evidence="1" key="1">
    <citation type="journal article" date="2015" name="Nature">
        <title>Complex archaea that bridge the gap between prokaryotes and eukaryotes.</title>
        <authorList>
            <person name="Spang A."/>
            <person name="Saw J.H."/>
            <person name="Jorgensen S.L."/>
            <person name="Zaremba-Niedzwiedzka K."/>
            <person name="Martijn J."/>
            <person name="Lind A.E."/>
            <person name="van Eijk R."/>
            <person name="Schleper C."/>
            <person name="Guy L."/>
            <person name="Ettema T.J."/>
        </authorList>
    </citation>
    <scope>NUCLEOTIDE SEQUENCE</scope>
</reference>
<evidence type="ECO:0000313" key="1">
    <source>
        <dbReference type="EMBL" id="KKN23921.1"/>
    </source>
</evidence>
<feature type="non-terminal residue" evidence="1">
    <location>
        <position position="1"/>
    </location>
</feature>